<dbReference type="GO" id="GO:0016137">
    <property type="term" value="P:glycoside metabolic process"/>
    <property type="evidence" value="ECO:0007669"/>
    <property type="project" value="UniProtKB-ARBA"/>
</dbReference>
<keyword evidence="1" id="KW-0862">Zinc</keyword>
<evidence type="ECO:0000313" key="2">
    <source>
        <dbReference type="EMBL" id="MBB4674235.1"/>
    </source>
</evidence>
<dbReference type="Proteomes" id="UP000533598">
    <property type="component" value="Unassembled WGS sequence"/>
</dbReference>
<organism evidence="2 3">
    <name type="scientific">Crossiella cryophila</name>
    <dbReference type="NCBI Taxonomy" id="43355"/>
    <lineage>
        <taxon>Bacteria</taxon>
        <taxon>Bacillati</taxon>
        <taxon>Actinomycetota</taxon>
        <taxon>Actinomycetes</taxon>
        <taxon>Pseudonocardiales</taxon>
        <taxon>Pseudonocardiaceae</taxon>
        <taxon>Crossiella</taxon>
    </lineage>
</organism>
<dbReference type="Gene3D" id="3.40.50.10320">
    <property type="entry name" value="LmbE-like"/>
    <property type="match status" value="1"/>
</dbReference>
<proteinExistence type="predicted"/>
<dbReference type="AlphaFoldDB" id="A0A7W7C4E0"/>
<protein>
    <submittedName>
        <fullName evidence="2">LmbE family N-acetylglucosaminyl deacetylase</fullName>
    </submittedName>
</protein>
<sequence>MAHGPALDDHDITRALVVAAHPDDVDFGAAGTVAAWIKAGVDVAYCLCTSGEATGDLATPRSAIADLREQEQRAAAEIVGVTNLYFLRHPDGRVVPGLALRRDITRVIRTFRPDRVLTWSPEINWDHIVTSHPDHRAAGEATLAAVYPDARNPHAYPELLTQEGLQPWTVRELWLADGPRQRRNHAVDITDLMPLKLAALRAHQSQTGGMAGLEEQLRGEFANQANYAGLPEGRLAETFQVVNTA</sequence>
<dbReference type="PANTHER" id="PTHR12993">
    <property type="entry name" value="N-ACETYLGLUCOSAMINYL-PHOSPHATIDYLINOSITOL DE-N-ACETYLASE-RELATED"/>
    <property type="match status" value="1"/>
</dbReference>
<evidence type="ECO:0000256" key="1">
    <source>
        <dbReference type="ARBA" id="ARBA00022833"/>
    </source>
</evidence>
<dbReference type="SUPFAM" id="SSF102588">
    <property type="entry name" value="LmbE-like"/>
    <property type="match status" value="1"/>
</dbReference>
<name>A0A7W7C4E0_9PSEU</name>
<dbReference type="PANTHER" id="PTHR12993:SF28">
    <property type="entry name" value="LMBE FAMILY PROTEIN"/>
    <property type="match status" value="1"/>
</dbReference>
<reference evidence="2 3" key="1">
    <citation type="submission" date="2020-08" db="EMBL/GenBank/DDBJ databases">
        <title>Sequencing the genomes of 1000 actinobacteria strains.</title>
        <authorList>
            <person name="Klenk H.-P."/>
        </authorList>
    </citation>
    <scope>NUCLEOTIDE SEQUENCE [LARGE SCALE GENOMIC DNA]</scope>
    <source>
        <strain evidence="2 3">DSM 44230</strain>
    </source>
</reference>
<accession>A0A7W7C4E0</accession>
<dbReference type="GO" id="GO:0016811">
    <property type="term" value="F:hydrolase activity, acting on carbon-nitrogen (but not peptide) bonds, in linear amides"/>
    <property type="evidence" value="ECO:0007669"/>
    <property type="project" value="TreeGrafter"/>
</dbReference>
<comment type="caution">
    <text evidence="2">The sequence shown here is derived from an EMBL/GenBank/DDBJ whole genome shotgun (WGS) entry which is preliminary data.</text>
</comment>
<evidence type="ECO:0000313" key="3">
    <source>
        <dbReference type="Proteomes" id="UP000533598"/>
    </source>
</evidence>
<dbReference type="Pfam" id="PF02585">
    <property type="entry name" value="PIG-L"/>
    <property type="match status" value="1"/>
</dbReference>
<dbReference type="InterPro" id="IPR024078">
    <property type="entry name" value="LmbE-like_dom_sf"/>
</dbReference>
<gene>
    <name evidence="2" type="ORF">HNR67_000353</name>
</gene>
<dbReference type="EMBL" id="JACHMH010000001">
    <property type="protein sequence ID" value="MBB4674235.1"/>
    <property type="molecule type" value="Genomic_DNA"/>
</dbReference>
<dbReference type="InterPro" id="IPR003737">
    <property type="entry name" value="GlcNAc_PI_deacetylase-related"/>
</dbReference>
<keyword evidence="3" id="KW-1185">Reference proteome</keyword>
<dbReference type="RefSeq" id="WP_185000250.1">
    <property type="nucleotide sequence ID" value="NZ_BAAAUI010000011.1"/>
</dbReference>